<accession>A0A8X7UAT3</accession>
<keyword evidence="3" id="KW-1185">Reference proteome</keyword>
<evidence type="ECO:0000256" key="1">
    <source>
        <dbReference type="SAM" id="Coils"/>
    </source>
</evidence>
<dbReference type="InterPro" id="IPR023346">
    <property type="entry name" value="Lysozyme-like_dom_sf"/>
</dbReference>
<dbReference type="Gene3D" id="1.10.530.10">
    <property type="match status" value="1"/>
</dbReference>
<protein>
    <submittedName>
        <fullName evidence="2">Uncharacterized protein</fullName>
    </submittedName>
</protein>
<dbReference type="Proteomes" id="UP000886595">
    <property type="component" value="Unassembled WGS sequence"/>
</dbReference>
<dbReference type="OrthoDB" id="5985073at2759"/>
<sequence length="176" mass="19567">MLSSCLIEHGIKRVSTWWEYNSRGLWEGGIRHSPGAYRAAHKSCGGGGGGDHVGAEVNNKIKSAEAEVKALLVEVDRLLGRFITTVRWITWRNLCLLKTQRSPVEEEDRGWLRSRFFMYQIKALSAVAHAVGFWDYRSFINAAAEYQPLGLDTAGDKLQGMKEVAAFLGHVGSKTS</sequence>
<evidence type="ECO:0000313" key="3">
    <source>
        <dbReference type="Proteomes" id="UP000886595"/>
    </source>
</evidence>
<evidence type="ECO:0000313" key="2">
    <source>
        <dbReference type="EMBL" id="KAG2271754.1"/>
    </source>
</evidence>
<dbReference type="AlphaFoldDB" id="A0A8X7UAT3"/>
<organism evidence="2 3">
    <name type="scientific">Brassica carinata</name>
    <name type="common">Ethiopian mustard</name>
    <name type="synonym">Abyssinian cabbage</name>
    <dbReference type="NCBI Taxonomy" id="52824"/>
    <lineage>
        <taxon>Eukaryota</taxon>
        <taxon>Viridiplantae</taxon>
        <taxon>Streptophyta</taxon>
        <taxon>Embryophyta</taxon>
        <taxon>Tracheophyta</taxon>
        <taxon>Spermatophyta</taxon>
        <taxon>Magnoliopsida</taxon>
        <taxon>eudicotyledons</taxon>
        <taxon>Gunneridae</taxon>
        <taxon>Pentapetalae</taxon>
        <taxon>rosids</taxon>
        <taxon>malvids</taxon>
        <taxon>Brassicales</taxon>
        <taxon>Brassicaceae</taxon>
        <taxon>Brassiceae</taxon>
        <taxon>Brassica</taxon>
    </lineage>
</organism>
<proteinExistence type="predicted"/>
<reference evidence="2 3" key="1">
    <citation type="submission" date="2020-02" db="EMBL/GenBank/DDBJ databases">
        <authorList>
            <person name="Ma Q."/>
            <person name="Huang Y."/>
            <person name="Song X."/>
            <person name="Pei D."/>
        </authorList>
    </citation>
    <scope>NUCLEOTIDE SEQUENCE [LARGE SCALE GENOMIC DNA]</scope>
    <source>
        <strain evidence="2">Sxm20200214</strain>
        <tissue evidence="2">Leaf</tissue>
    </source>
</reference>
<feature type="coiled-coil region" evidence="1">
    <location>
        <begin position="54"/>
        <end position="81"/>
    </location>
</feature>
<dbReference type="SUPFAM" id="SSF53955">
    <property type="entry name" value="Lysozyme-like"/>
    <property type="match status" value="1"/>
</dbReference>
<comment type="caution">
    <text evidence="2">The sequence shown here is derived from an EMBL/GenBank/DDBJ whole genome shotgun (WGS) entry which is preliminary data.</text>
</comment>
<dbReference type="EMBL" id="JAAMPC010000013">
    <property type="protein sequence ID" value="KAG2271754.1"/>
    <property type="molecule type" value="Genomic_DNA"/>
</dbReference>
<name>A0A8X7UAT3_BRACI</name>
<gene>
    <name evidence="2" type="ORF">Bca52824_066309</name>
</gene>
<keyword evidence="1" id="KW-0175">Coiled coil</keyword>